<dbReference type="GO" id="GO:0002376">
    <property type="term" value="P:immune system process"/>
    <property type="evidence" value="ECO:0007669"/>
    <property type="project" value="UniProtKB-KW"/>
</dbReference>
<dbReference type="AlphaFoldDB" id="A0A3Q3KSD2"/>
<proteinExistence type="predicted"/>
<evidence type="ECO:0000259" key="4">
    <source>
        <dbReference type="PROSITE" id="PS50835"/>
    </source>
</evidence>
<dbReference type="PANTHER" id="PTHR23268">
    <property type="entry name" value="T-CELL RECEPTOR BETA CHAIN"/>
    <property type="match status" value="1"/>
</dbReference>
<sequence>MFFLHVLLFSCFPDFSFCVKILQPPFAFSREGDKAVTLQCEQDDNNYDYMYWYRQSSSGKIEMLTYSLSKDMWNIEAPFKKTKYTMSRPAVLSSSLQIQAAEAGDSAVYYCASRRAYFGPGTKLTVLEKDRQATPPTVKVYKPPLKECTSVSQTLKDGKKKTLVCVASGFYPDHVRVSWKNGENITTIGVATDPNAVRDGYYYKITSRLRVSGDDWHKPGSEFTCIVTFFDGTKDKTFTAFVSGEGTFIWNERNNQKSDPTAKVSYGVFIIKSSIYGAFVAFLVWKLQVCPTTFLNIKPP</sequence>
<dbReference type="InterPro" id="IPR013106">
    <property type="entry name" value="Ig_V-set"/>
</dbReference>
<dbReference type="SUPFAM" id="SSF48726">
    <property type="entry name" value="Immunoglobulin"/>
    <property type="match status" value="2"/>
</dbReference>
<evidence type="ECO:0000256" key="3">
    <source>
        <dbReference type="SAM" id="SignalP"/>
    </source>
</evidence>
<dbReference type="SMART" id="SM00407">
    <property type="entry name" value="IGc1"/>
    <property type="match status" value="1"/>
</dbReference>
<name>A0A3Q3KSD2_9TELE</name>
<dbReference type="InterPro" id="IPR013783">
    <property type="entry name" value="Ig-like_fold"/>
</dbReference>
<evidence type="ECO:0000313" key="6">
    <source>
        <dbReference type="Proteomes" id="UP000261640"/>
    </source>
</evidence>
<keyword evidence="1 3" id="KW-0732">Signal</keyword>
<organism evidence="5 6">
    <name type="scientific">Mastacembelus armatus</name>
    <name type="common">zig-zag eel</name>
    <dbReference type="NCBI Taxonomy" id="205130"/>
    <lineage>
        <taxon>Eukaryota</taxon>
        <taxon>Metazoa</taxon>
        <taxon>Chordata</taxon>
        <taxon>Craniata</taxon>
        <taxon>Vertebrata</taxon>
        <taxon>Euteleostomi</taxon>
        <taxon>Actinopterygii</taxon>
        <taxon>Neopterygii</taxon>
        <taxon>Teleostei</taxon>
        <taxon>Neoteleostei</taxon>
        <taxon>Acanthomorphata</taxon>
        <taxon>Anabantaria</taxon>
        <taxon>Synbranchiformes</taxon>
        <taxon>Mastacembelidae</taxon>
        <taxon>Mastacembelus</taxon>
    </lineage>
</organism>
<dbReference type="STRING" id="205130.ENSMAMP00000000214"/>
<dbReference type="SMART" id="SM00406">
    <property type="entry name" value="IGv"/>
    <property type="match status" value="1"/>
</dbReference>
<dbReference type="Pfam" id="PF07654">
    <property type="entry name" value="C1-set"/>
    <property type="match status" value="1"/>
</dbReference>
<reference evidence="5" key="2">
    <citation type="submission" date="2025-09" db="UniProtKB">
        <authorList>
            <consortium name="Ensembl"/>
        </authorList>
    </citation>
    <scope>IDENTIFICATION</scope>
</reference>
<dbReference type="PANTHER" id="PTHR23268:SF28">
    <property type="entry name" value="T CELL RECEPTOR BETA VARIABLE 19"/>
    <property type="match status" value="1"/>
</dbReference>
<dbReference type="Pfam" id="PF07686">
    <property type="entry name" value="V-set"/>
    <property type="match status" value="1"/>
</dbReference>
<feature type="signal peptide" evidence="3">
    <location>
        <begin position="1"/>
        <end position="18"/>
    </location>
</feature>
<evidence type="ECO:0000256" key="2">
    <source>
        <dbReference type="ARBA" id="ARBA00022859"/>
    </source>
</evidence>
<feature type="domain" description="Ig-like" evidence="4">
    <location>
        <begin position="13"/>
        <end position="127"/>
    </location>
</feature>
<dbReference type="InterPro" id="IPR003597">
    <property type="entry name" value="Ig_C1-set"/>
</dbReference>
<dbReference type="InterPro" id="IPR003599">
    <property type="entry name" value="Ig_sub"/>
</dbReference>
<dbReference type="GO" id="GO:0005886">
    <property type="term" value="C:plasma membrane"/>
    <property type="evidence" value="ECO:0007669"/>
    <property type="project" value="TreeGrafter"/>
</dbReference>
<dbReference type="InterPro" id="IPR007110">
    <property type="entry name" value="Ig-like_dom"/>
</dbReference>
<dbReference type="InterPro" id="IPR050413">
    <property type="entry name" value="TCR_beta_variable"/>
</dbReference>
<dbReference type="GO" id="GO:0007166">
    <property type="term" value="P:cell surface receptor signaling pathway"/>
    <property type="evidence" value="ECO:0007669"/>
    <property type="project" value="TreeGrafter"/>
</dbReference>
<evidence type="ECO:0000313" key="5">
    <source>
        <dbReference type="Ensembl" id="ENSMAMP00000000214.2"/>
    </source>
</evidence>
<dbReference type="GeneTree" id="ENSGT00940000164625"/>
<keyword evidence="6" id="KW-1185">Reference proteome</keyword>
<feature type="chain" id="PRO_5030080876" description="Ig-like domain-containing protein" evidence="3">
    <location>
        <begin position="19"/>
        <end position="300"/>
    </location>
</feature>
<dbReference type="SMART" id="SM00409">
    <property type="entry name" value="IG"/>
    <property type="match status" value="2"/>
</dbReference>
<feature type="domain" description="Ig-like" evidence="4">
    <location>
        <begin position="136"/>
        <end position="243"/>
    </location>
</feature>
<accession>A0A3Q3KSD2</accession>
<dbReference type="Ensembl" id="ENSMAMT00000000219.2">
    <property type="protein sequence ID" value="ENSMAMP00000000214.2"/>
    <property type="gene ID" value="ENSMAMG00000000152.2"/>
</dbReference>
<evidence type="ECO:0000256" key="1">
    <source>
        <dbReference type="ARBA" id="ARBA00022729"/>
    </source>
</evidence>
<dbReference type="InParanoid" id="A0A3Q3KSD2"/>
<keyword evidence="2" id="KW-0391">Immunity</keyword>
<dbReference type="InterPro" id="IPR036179">
    <property type="entry name" value="Ig-like_dom_sf"/>
</dbReference>
<dbReference type="PROSITE" id="PS50835">
    <property type="entry name" value="IG_LIKE"/>
    <property type="match status" value="2"/>
</dbReference>
<dbReference type="Gene3D" id="2.60.40.10">
    <property type="entry name" value="Immunoglobulins"/>
    <property type="match status" value="2"/>
</dbReference>
<dbReference type="Proteomes" id="UP000261640">
    <property type="component" value="Unplaced"/>
</dbReference>
<protein>
    <recommendedName>
        <fullName evidence="4">Ig-like domain-containing protein</fullName>
    </recommendedName>
</protein>
<reference evidence="5" key="1">
    <citation type="submission" date="2025-08" db="UniProtKB">
        <authorList>
            <consortium name="Ensembl"/>
        </authorList>
    </citation>
    <scope>IDENTIFICATION</scope>
</reference>